<feature type="domain" description="YbaK/aminoacyl-tRNA synthetase-associated" evidence="5">
    <location>
        <begin position="32"/>
        <end position="144"/>
    </location>
</feature>
<dbReference type="InterPro" id="IPR004369">
    <property type="entry name" value="Prolyl-tRNA_editing_YbaK/EbsC"/>
</dbReference>
<gene>
    <name evidence="6" type="ORF">NK118_13550</name>
</gene>
<evidence type="ECO:0000256" key="2">
    <source>
        <dbReference type="ARBA" id="ARBA00022917"/>
    </source>
</evidence>
<dbReference type="Pfam" id="PF04073">
    <property type="entry name" value="tRNA_edit"/>
    <property type="match status" value="1"/>
</dbReference>
<dbReference type="CDD" id="cd00002">
    <property type="entry name" value="YbaK_deacylase"/>
    <property type="match status" value="1"/>
</dbReference>
<dbReference type="SUPFAM" id="SSF55826">
    <property type="entry name" value="YbaK/ProRS associated domain"/>
    <property type="match status" value="1"/>
</dbReference>
<evidence type="ECO:0000256" key="3">
    <source>
        <dbReference type="ARBA" id="ARBA00023239"/>
    </source>
</evidence>
<evidence type="ECO:0000256" key="1">
    <source>
        <dbReference type="ARBA" id="ARBA00009798"/>
    </source>
</evidence>
<evidence type="ECO:0000313" key="7">
    <source>
        <dbReference type="Proteomes" id="UP001523565"/>
    </source>
</evidence>
<evidence type="ECO:0000259" key="5">
    <source>
        <dbReference type="Pfam" id="PF04073"/>
    </source>
</evidence>
<evidence type="ECO:0000313" key="6">
    <source>
        <dbReference type="EMBL" id="MCP1111275.1"/>
    </source>
</evidence>
<accession>A0ABT1EKQ6</accession>
<dbReference type="InterPro" id="IPR036754">
    <property type="entry name" value="YbaK/aa-tRNA-synt-asso_dom_sf"/>
</dbReference>
<reference evidence="6 7" key="1">
    <citation type="journal article" date="2022" name="Genome Biol. Evol.">
        <title>Host diet, physiology and behaviors set the stage for Lachnospiraceae cladogenesis.</title>
        <authorList>
            <person name="Vera-Ponce De Leon A."/>
            <person name="Schneider M."/>
            <person name="Jahnes B.C."/>
            <person name="Sadowski V."/>
            <person name="Camuy-Velez L.A."/>
            <person name="Duan J."/>
            <person name="Sabree Z.L."/>
        </authorList>
    </citation>
    <scope>NUCLEOTIDE SEQUENCE [LARGE SCALE GENOMIC DNA]</scope>
    <source>
        <strain evidence="6 7">PAL227</strain>
    </source>
</reference>
<dbReference type="PANTHER" id="PTHR30411">
    <property type="entry name" value="CYTOPLASMIC PROTEIN"/>
    <property type="match status" value="1"/>
</dbReference>
<dbReference type="PIRSF" id="PIRSF006181">
    <property type="entry name" value="EbsC_YbaK"/>
    <property type="match status" value="1"/>
</dbReference>
<sequence>MEKTITLEFLDNHNINYEFHSYEDSGAVRGNEVAAAIGKDANRLFKTVVMKGRSEEVYVFLIPTMEKLAQRKTAQYLGEKALEMVNGRELEPLTGYTHGGCSPIATKNKFRTVIDSSALECDTILINGGKIGYLVELTLEELKKVLDYEVADLRK</sequence>
<dbReference type="PANTHER" id="PTHR30411:SF0">
    <property type="entry name" value="CYS-TRNA(PRO)_CYS-TRNA(CYS) DEACYLASE YBAK"/>
    <property type="match status" value="1"/>
</dbReference>
<comment type="similarity">
    <text evidence="1 4">Belongs to the prolyl-tRNA editing family. YbaK/EbsC subfamily.</text>
</comment>
<evidence type="ECO:0000256" key="4">
    <source>
        <dbReference type="PIRNR" id="PIRNR006181"/>
    </source>
</evidence>
<dbReference type="Proteomes" id="UP001523565">
    <property type="component" value="Unassembled WGS sequence"/>
</dbReference>
<dbReference type="EC" id="4.2.-.-" evidence="4"/>
<comment type="caution">
    <text evidence="6">The sequence shown here is derived from an EMBL/GenBank/DDBJ whole genome shotgun (WGS) entry which is preliminary data.</text>
</comment>
<keyword evidence="7" id="KW-1185">Reference proteome</keyword>
<keyword evidence="2 4" id="KW-0648">Protein biosynthesis</keyword>
<organism evidence="6 7">
    <name type="scientific">Ohessyouella blattaphilus</name>
    <dbReference type="NCBI Taxonomy" id="2949333"/>
    <lineage>
        <taxon>Bacteria</taxon>
        <taxon>Bacillati</taxon>
        <taxon>Bacillota</taxon>
        <taxon>Clostridia</taxon>
        <taxon>Lachnospirales</taxon>
        <taxon>Lachnospiraceae</taxon>
        <taxon>Ohessyouella</taxon>
    </lineage>
</organism>
<dbReference type="Gene3D" id="3.90.960.10">
    <property type="entry name" value="YbaK/aminoacyl-tRNA synthetase-associated domain"/>
    <property type="match status" value="1"/>
</dbReference>
<dbReference type="InterPro" id="IPR007214">
    <property type="entry name" value="YbaK/aa-tRNA-synth-assoc-dom"/>
</dbReference>
<dbReference type="RefSeq" id="WP_262070153.1">
    <property type="nucleotide sequence ID" value="NZ_JAMXOC010000027.1"/>
</dbReference>
<keyword evidence="3 4" id="KW-0456">Lyase</keyword>
<dbReference type="EMBL" id="JAMZFV010000027">
    <property type="protein sequence ID" value="MCP1111275.1"/>
    <property type="molecule type" value="Genomic_DNA"/>
</dbReference>
<proteinExistence type="inferred from homology"/>
<name>A0ABT1EKQ6_9FIRM</name>
<protein>
    <recommendedName>
        <fullName evidence="4">Cys-tRNA(Pro)/Cys-tRNA(Cys) deacylase</fullName>
        <ecNumber evidence="4">4.2.-.-</ecNumber>
    </recommendedName>
</protein>